<organism evidence="2">
    <name type="scientific">Gaeumannomyces tritici (strain R3-111a-1)</name>
    <name type="common">Wheat and barley take-all root rot fungus</name>
    <name type="synonym">Gaeumannomyces graminis var. tritici</name>
    <dbReference type="NCBI Taxonomy" id="644352"/>
    <lineage>
        <taxon>Eukaryota</taxon>
        <taxon>Fungi</taxon>
        <taxon>Dikarya</taxon>
        <taxon>Ascomycota</taxon>
        <taxon>Pezizomycotina</taxon>
        <taxon>Sordariomycetes</taxon>
        <taxon>Sordariomycetidae</taxon>
        <taxon>Magnaporthales</taxon>
        <taxon>Magnaporthaceae</taxon>
        <taxon>Gaeumannomyces</taxon>
    </lineage>
</organism>
<name>J3PDM1_GAET3</name>
<feature type="region of interest" description="Disordered" evidence="1">
    <location>
        <begin position="1"/>
        <end position="60"/>
    </location>
</feature>
<reference evidence="2" key="3">
    <citation type="submission" date="2010-09" db="EMBL/GenBank/DDBJ databases">
        <title>Annotation of Gaeumannomyces graminis var. tritici R3-111a-1.</title>
        <authorList>
            <consortium name="The Broad Institute Genome Sequencing Platform"/>
            <person name="Ma L.-J."/>
            <person name="Dead R."/>
            <person name="Young S.K."/>
            <person name="Zeng Q."/>
            <person name="Gargeya S."/>
            <person name="Fitzgerald M."/>
            <person name="Haas B."/>
            <person name="Abouelleil A."/>
            <person name="Alvarado L."/>
            <person name="Arachchi H.M."/>
            <person name="Berlin A."/>
            <person name="Brown A."/>
            <person name="Chapman S.B."/>
            <person name="Chen Z."/>
            <person name="Dunbar C."/>
            <person name="Freedman E."/>
            <person name="Gearin G."/>
            <person name="Gellesch M."/>
            <person name="Goldberg J."/>
            <person name="Griggs A."/>
            <person name="Gujja S."/>
            <person name="Heiman D."/>
            <person name="Howarth C."/>
            <person name="Larson L."/>
            <person name="Lui A."/>
            <person name="MacDonald P.J.P."/>
            <person name="Mehta T."/>
            <person name="Montmayeur A."/>
            <person name="Murphy C."/>
            <person name="Neiman D."/>
            <person name="Pearson M."/>
            <person name="Priest M."/>
            <person name="Roberts A."/>
            <person name="Saif S."/>
            <person name="Shea T."/>
            <person name="Shenoy N."/>
            <person name="Sisk P."/>
            <person name="Stolte C."/>
            <person name="Sykes S."/>
            <person name="Yandava C."/>
            <person name="Wortman J."/>
            <person name="Nusbaum C."/>
            <person name="Birren B."/>
        </authorList>
    </citation>
    <scope>NUCLEOTIDE SEQUENCE</scope>
    <source>
        <strain evidence="2">R3-111a-1</strain>
    </source>
</reference>
<feature type="compositionally biased region" description="Polar residues" evidence="1">
    <location>
        <begin position="34"/>
        <end position="43"/>
    </location>
</feature>
<reference evidence="4" key="1">
    <citation type="submission" date="2010-07" db="EMBL/GenBank/DDBJ databases">
        <title>The genome sequence of Gaeumannomyces graminis var. tritici strain R3-111a-1.</title>
        <authorList>
            <consortium name="The Broad Institute Genome Sequencing Platform"/>
            <person name="Ma L.-J."/>
            <person name="Dead R."/>
            <person name="Young S."/>
            <person name="Zeng Q."/>
            <person name="Koehrsen M."/>
            <person name="Alvarado L."/>
            <person name="Berlin A."/>
            <person name="Chapman S.B."/>
            <person name="Chen Z."/>
            <person name="Freedman E."/>
            <person name="Gellesch M."/>
            <person name="Goldberg J."/>
            <person name="Griggs A."/>
            <person name="Gujja S."/>
            <person name="Heilman E.R."/>
            <person name="Heiman D."/>
            <person name="Hepburn T."/>
            <person name="Howarth C."/>
            <person name="Jen D."/>
            <person name="Larson L."/>
            <person name="Mehta T."/>
            <person name="Neiman D."/>
            <person name="Pearson M."/>
            <person name="Roberts A."/>
            <person name="Saif S."/>
            <person name="Shea T."/>
            <person name="Shenoy N."/>
            <person name="Sisk P."/>
            <person name="Stolte C."/>
            <person name="Sykes S."/>
            <person name="Walk T."/>
            <person name="White J."/>
            <person name="Yandava C."/>
            <person name="Haas B."/>
            <person name="Nusbaum C."/>
            <person name="Birren B."/>
        </authorList>
    </citation>
    <scope>NUCLEOTIDE SEQUENCE [LARGE SCALE GENOMIC DNA]</scope>
    <source>
        <strain evidence="4">R3-111a-1</strain>
    </source>
</reference>
<protein>
    <submittedName>
        <fullName evidence="2 3">Uncharacterized protein</fullName>
    </submittedName>
</protein>
<accession>J3PDM1</accession>
<sequence>MYVNPPVSSVATAAAAGQTGQASQPLHLPAKGSTPKTRSTVNMSVDDVFVPPPAQQVPST</sequence>
<dbReference type="AlphaFoldDB" id="J3PDM1"/>
<keyword evidence="4" id="KW-1185">Reference proteome</keyword>
<dbReference type="GeneID" id="20352052"/>
<reference evidence="3" key="5">
    <citation type="submission" date="2018-04" db="UniProtKB">
        <authorList>
            <consortium name="EnsemblFungi"/>
        </authorList>
    </citation>
    <scope>IDENTIFICATION</scope>
    <source>
        <strain evidence="3">R3-111a-1</strain>
    </source>
</reference>
<feature type="compositionally biased region" description="Pro residues" evidence="1">
    <location>
        <begin position="50"/>
        <end position="60"/>
    </location>
</feature>
<reference evidence="2" key="2">
    <citation type="submission" date="2010-07" db="EMBL/GenBank/DDBJ databases">
        <authorList>
            <consortium name="The Broad Institute Genome Sequencing Platform"/>
            <consortium name="Broad Institute Genome Sequencing Center for Infectious Disease"/>
            <person name="Ma L.-J."/>
            <person name="Dead R."/>
            <person name="Young S."/>
            <person name="Zeng Q."/>
            <person name="Koehrsen M."/>
            <person name="Alvarado L."/>
            <person name="Berlin A."/>
            <person name="Chapman S.B."/>
            <person name="Chen Z."/>
            <person name="Freedman E."/>
            <person name="Gellesch M."/>
            <person name="Goldberg J."/>
            <person name="Griggs A."/>
            <person name="Gujja S."/>
            <person name="Heilman E.R."/>
            <person name="Heiman D."/>
            <person name="Hepburn T."/>
            <person name="Howarth C."/>
            <person name="Jen D."/>
            <person name="Larson L."/>
            <person name="Mehta T."/>
            <person name="Neiman D."/>
            <person name="Pearson M."/>
            <person name="Roberts A."/>
            <person name="Saif S."/>
            <person name="Shea T."/>
            <person name="Shenoy N."/>
            <person name="Sisk P."/>
            <person name="Stolte C."/>
            <person name="Sykes S."/>
            <person name="Walk T."/>
            <person name="White J."/>
            <person name="Yandava C."/>
            <person name="Haas B."/>
            <person name="Nusbaum C."/>
            <person name="Birren B."/>
        </authorList>
    </citation>
    <scope>NUCLEOTIDE SEQUENCE</scope>
    <source>
        <strain evidence="2">R3-111a-1</strain>
    </source>
</reference>
<dbReference type="Proteomes" id="UP000006039">
    <property type="component" value="Unassembled WGS sequence"/>
</dbReference>
<reference evidence="3" key="4">
    <citation type="journal article" date="2015" name="G3 (Bethesda)">
        <title>Genome sequences of three phytopathogenic species of the Magnaporthaceae family of fungi.</title>
        <authorList>
            <person name="Okagaki L.H."/>
            <person name="Nunes C.C."/>
            <person name="Sailsbery J."/>
            <person name="Clay B."/>
            <person name="Brown D."/>
            <person name="John T."/>
            <person name="Oh Y."/>
            <person name="Young N."/>
            <person name="Fitzgerald M."/>
            <person name="Haas B.J."/>
            <person name="Zeng Q."/>
            <person name="Young S."/>
            <person name="Adiconis X."/>
            <person name="Fan L."/>
            <person name="Levin J.Z."/>
            <person name="Mitchell T.K."/>
            <person name="Okubara P.A."/>
            <person name="Farman M.L."/>
            <person name="Kohn L.M."/>
            <person name="Birren B."/>
            <person name="Ma L.-J."/>
            <person name="Dean R.A."/>
        </authorList>
    </citation>
    <scope>NUCLEOTIDE SEQUENCE</scope>
    <source>
        <strain evidence="3">R3-111a-1</strain>
    </source>
</reference>
<gene>
    <name evidence="3" type="primary">20352052</name>
    <name evidence="2" type="ORF">GGTG_11594</name>
</gene>
<dbReference type="RefSeq" id="XP_009227749.1">
    <property type="nucleotide sequence ID" value="XM_009229485.1"/>
</dbReference>
<proteinExistence type="predicted"/>
<dbReference type="EMBL" id="GL385401">
    <property type="protein sequence ID" value="EJT70571.1"/>
    <property type="molecule type" value="Genomic_DNA"/>
</dbReference>
<dbReference type="EnsemblFungi" id="EJT70571">
    <property type="protein sequence ID" value="EJT70571"/>
    <property type="gene ID" value="GGTG_11594"/>
</dbReference>
<dbReference type="VEuPathDB" id="FungiDB:GGTG_11594"/>
<evidence type="ECO:0000313" key="3">
    <source>
        <dbReference type="EnsemblFungi" id="EJT70571"/>
    </source>
</evidence>
<dbReference type="HOGENOM" id="CLU_2941891_0_0_1"/>
<feature type="compositionally biased region" description="Low complexity" evidence="1">
    <location>
        <begin position="1"/>
        <end position="25"/>
    </location>
</feature>
<evidence type="ECO:0000313" key="2">
    <source>
        <dbReference type="EMBL" id="EJT70571.1"/>
    </source>
</evidence>
<evidence type="ECO:0000313" key="4">
    <source>
        <dbReference type="Proteomes" id="UP000006039"/>
    </source>
</evidence>
<evidence type="ECO:0000256" key="1">
    <source>
        <dbReference type="SAM" id="MobiDB-lite"/>
    </source>
</evidence>